<reference evidence="2 3" key="1">
    <citation type="journal article" date="2019" name="Sci. Rep.">
        <title>Orb-weaving spider Araneus ventricosus genome elucidates the spidroin gene catalogue.</title>
        <authorList>
            <person name="Kono N."/>
            <person name="Nakamura H."/>
            <person name="Ohtoshi R."/>
            <person name="Moran D.A.P."/>
            <person name="Shinohara A."/>
            <person name="Yoshida Y."/>
            <person name="Fujiwara M."/>
            <person name="Mori M."/>
            <person name="Tomita M."/>
            <person name="Arakawa K."/>
        </authorList>
    </citation>
    <scope>NUCLEOTIDE SEQUENCE [LARGE SCALE GENOMIC DNA]</scope>
</reference>
<name>A0A4Y2GCL9_ARAVE</name>
<evidence type="ECO:0000313" key="2">
    <source>
        <dbReference type="EMBL" id="GBM49744.1"/>
    </source>
</evidence>
<dbReference type="Proteomes" id="UP000499080">
    <property type="component" value="Unassembled WGS sequence"/>
</dbReference>
<feature type="region of interest" description="Disordered" evidence="1">
    <location>
        <begin position="22"/>
        <end position="89"/>
    </location>
</feature>
<feature type="compositionally biased region" description="Polar residues" evidence="1">
    <location>
        <begin position="73"/>
        <end position="82"/>
    </location>
</feature>
<proteinExistence type="predicted"/>
<feature type="compositionally biased region" description="Basic and acidic residues" evidence="1">
    <location>
        <begin position="44"/>
        <end position="53"/>
    </location>
</feature>
<evidence type="ECO:0000256" key="1">
    <source>
        <dbReference type="SAM" id="MobiDB-lite"/>
    </source>
</evidence>
<organism evidence="2 3">
    <name type="scientific">Araneus ventricosus</name>
    <name type="common">Orbweaver spider</name>
    <name type="synonym">Epeira ventricosa</name>
    <dbReference type="NCBI Taxonomy" id="182803"/>
    <lineage>
        <taxon>Eukaryota</taxon>
        <taxon>Metazoa</taxon>
        <taxon>Ecdysozoa</taxon>
        <taxon>Arthropoda</taxon>
        <taxon>Chelicerata</taxon>
        <taxon>Arachnida</taxon>
        <taxon>Araneae</taxon>
        <taxon>Araneomorphae</taxon>
        <taxon>Entelegynae</taxon>
        <taxon>Araneoidea</taxon>
        <taxon>Araneidae</taxon>
        <taxon>Araneus</taxon>
    </lineage>
</organism>
<evidence type="ECO:0000313" key="3">
    <source>
        <dbReference type="Proteomes" id="UP000499080"/>
    </source>
</evidence>
<gene>
    <name evidence="2" type="ORF">AVEN_36362_1</name>
</gene>
<protein>
    <submittedName>
        <fullName evidence="2">Uncharacterized protein</fullName>
    </submittedName>
</protein>
<comment type="caution">
    <text evidence="2">The sequence shown here is derived from an EMBL/GenBank/DDBJ whole genome shotgun (WGS) entry which is preliminary data.</text>
</comment>
<keyword evidence="3" id="KW-1185">Reference proteome</keyword>
<accession>A0A4Y2GCL9</accession>
<dbReference type="AlphaFoldDB" id="A0A4Y2GCL9"/>
<dbReference type="EMBL" id="BGPR01001270">
    <property type="protein sequence ID" value="GBM49744.1"/>
    <property type="molecule type" value="Genomic_DNA"/>
</dbReference>
<sequence length="122" mass="13079">MRRGSNVLQLVWGGSFERRVQAQVSSSDHGSKLRGPSQTSPCPSKRDVDKRGLQNDQALCNKPGSNLPGGLQNGQALSNKPGSNLPGGLQNDLALCNKPDYLISPTTYALSRVSRVTVCLFI</sequence>